<evidence type="ECO:0000313" key="11">
    <source>
        <dbReference type="Proteomes" id="UP001237642"/>
    </source>
</evidence>
<accession>A0AAD8N2S8</accession>
<comment type="subunit">
    <text evidence="9">Component of the TIM23 complex.</text>
</comment>
<keyword evidence="9" id="KW-0653">Protein transport</keyword>
<comment type="similarity">
    <text evidence="2 9">Belongs to the TIM21 family.</text>
</comment>
<evidence type="ECO:0000256" key="5">
    <source>
        <dbReference type="ARBA" id="ARBA00022946"/>
    </source>
</evidence>
<comment type="caution">
    <text evidence="10">The sequence shown here is derived from an EMBL/GenBank/DDBJ whole genome shotgun (WGS) entry which is preliminary data.</text>
</comment>
<dbReference type="GO" id="GO:0005744">
    <property type="term" value="C:TIM23 mitochondrial import inner membrane translocase complex"/>
    <property type="evidence" value="ECO:0007669"/>
    <property type="project" value="UniProtKB-UniRule"/>
</dbReference>
<dbReference type="FunFam" id="3.10.450.320:FF:000002">
    <property type="entry name" value="Mitochondrial import inner membrane translocase subunit tim21"/>
    <property type="match status" value="1"/>
</dbReference>
<evidence type="ECO:0000256" key="1">
    <source>
        <dbReference type="ARBA" id="ARBA00004434"/>
    </source>
</evidence>
<dbReference type="InterPro" id="IPR013261">
    <property type="entry name" value="Tim21"/>
</dbReference>
<keyword evidence="9" id="KW-0811">Translocation</keyword>
<gene>
    <name evidence="10" type="ORF">POM88_012912</name>
</gene>
<evidence type="ECO:0000313" key="10">
    <source>
        <dbReference type="EMBL" id="KAK1393856.1"/>
    </source>
</evidence>
<dbReference type="PANTHER" id="PTHR13032:SF6">
    <property type="entry name" value="MITOCHONDRIAL IMPORT INNER MEMBRANE TRANSLOCASE SUBUNIT TIM21"/>
    <property type="match status" value="1"/>
</dbReference>
<dbReference type="Gene3D" id="3.10.450.320">
    <property type="entry name" value="Mitochondrial import inner membrane translocase subunit Tim21"/>
    <property type="match status" value="1"/>
</dbReference>
<keyword evidence="7 9" id="KW-0496">Mitochondrion</keyword>
<keyword evidence="11" id="KW-1185">Reference proteome</keyword>
<keyword evidence="5" id="KW-0809">Transit peptide</keyword>
<evidence type="ECO:0000256" key="8">
    <source>
        <dbReference type="ARBA" id="ARBA00023136"/>
    </source>
</evidence>
<keyword evidence="9" id="KW-0813">Transport</keyword>
<evidence type="ECO:0000256" key="4">
    <source>
        <dbReference type="ARBA" id="ARBA00022792"/>
    </source>
</evidence>
<dbReference type="AlphaFoldDB" id="A0AAD8N2S8"/>
<keyword evidence="3 9" id="KW-0812">Transmembrane</keyword>
<reference evidence="10" key="2">
    <citation type="submission" date="2023-05" db="EMBL/GenBank/DDBJ databases">
        <authorList>
            <person name="Schelkunov M.I."/>
        </authorList>
    </citation>
    <scope>NUCLEOTIDE SEQUENCE</scope>
    <source>
        <strain evidence="10">Hsosn_3</strain>
        <tissue evidence="10">Leaf</tissue>
    </source>
</reference>
<comment type="function">
    <text evidence="9">Essential component of the TIM23 complex, a complex that mediates the translocation of transit peptide-containing proteins across the mitochondrial inner membrane.</text>
</comment>
<name>A0AAD8N2S8_9APIA</name>
<evidence type="ECO:0000256" key="6">
    <source>
        <dbReference type="ARBA" id="ARBA00022989"/>
    </source>
</evidence>
<sequence length="282" mass="30926">MFCARSVKKSGGFLLNSSRWINSVSKSTNGLNSHVGLAASSQICSANSLTKRGVLGATGIGGLLRRYQTSNCLVNFQSPNHLTESNAAKPAMSCFARAYASQTSTGKNSSEREREISNVEDPFDAPTYNIPQKPVTFTEGASYSVIILAGLGVAALAAYAVFTELIFSPKEYKVFGIALKRVQKDSQVSVRIGSPVTGYGQDSRNRAARQRIPHRIWTDEDSIEHVEINFFVRGPHGYGKVFTEMFKDKEDKQWKFTYMIVEIDSPSKAQLMLESYIPGAAA</sequence>
<dbReference type="GO" id="GO:0030150">
    <property type="term" value="P:protein import into mitochondrial matrix"/>
    <property type="evidence" value="ECO:0007669"/>
    <property type="project" value="UniProtKB-UniRule"/>
</dbReference>
<keyword evidence="4 9" id="KW-0999">Mitochondrion inner membrane</keyword>
<keyword evidence="8 9" id="KW-0472">Membrane</keyword>
<protein>
    <recommendedName>
        <fullName evidence="9">Mitochondrial import inner membrane translocase subunit Tim21</fullName>
    </recommendedName>
</protein>
<comment type="subcellular location">
    <subcellularLocation>
        <location evidence="1 9">Mitochondrion inner membrane</location>
        <topology evidence="1 9">Single-pass membrane protein</topology>
    </subcellularLocation>
</comment>
<evidence type="ECO:0000256" key="3">
    <source>
        <dbReference type="ARBA" id="ARBA00022692"/>
    </source>
</evidence>
<organism evidence="10 11">
    <name type="scientific">Heracleum sosnowskyi</name>
    <dbReference type="NCBI Taxonomy" id="360622"/>
    <lineage>
        <taxon>Eukaryota</taxon>
        <taxon>Viridiplantae</taxon>
        <taxon>Streptophyta</taxon>
        <taxon>Embryophyta</taxon>
        <taxon>Tracheophyta</taxon>
        <taxon>Spermatophyta</taxon>
        <taxon>Magnoliopsida</taxon>
        <taxon>eudicotyledons</taxon>
        <taxon>Gunneridae</taxon>
        <taxon>Pentapetalae</taxon>
        <taxon>asterids</taxon>
        <taxon>campanulids</taxon>
        <taxon>Apiales</taxon>
        <taxon>Apiaceae</taxon>
        <taxon>Apioideae</taxon>
        <taxon>apioid superclade</taxon>
        <taxon>Tordylieae</taxon>
        <taxon>Tordyliinae</taxon>
        <taxon>Heracleum</taxon>
    </lineage>
</organism>
<evidence type="ECO:0000256" key="2">
    <source>
        <dbReference type="ARBA" id="ARBA00010867"/>
    </source>
</evidence>
<evidence type="ECO:0000256" key="7">
    <source>
        <dbReference type="ARBA" id="ARBA00023128"/>
    </source>
</evidence>
<dbReference type="PANTHER" id="PTHR13032">
    <property type="entry name" value="MITOCHONDRIAL IMPORT INNER MEMBRANE TRANSLOCASE SUBUNIT TIM21"/>
    <property type="match status" value="1"/>
</dbReference>
<dbReference type="EMBL" id="JAUIZM010000003">
    <property type="protein sequence ID" value="KAK1393856.1"/>
    <property type="molecule type" value="Genomic_DNA"/>
</dbReference>
<dbReference type="Pfam" id="PF08294">
    <property type="entry name" value="TIM21"/>
    <property type="match status" value="1"/>
</dbReference>
<dbReference type="Proteomes" id="UP001237642">
    <property type="component" value="Unassembled WGS sequence"/>
</dbReference>
<evidence type="ECO:0000256" key="9">
    <source>
        <dbReference type="RuleBase" id="RU367142"/>
    </source>
</evidence>
<reference evidence="10" key="1">
    <citation type="submission" date="2023-02" db="EMBL/GenBank/DDBJ databases">
        <title>Genome of toxic invasive species Heracleum sosnowskyi carries increased number of genes despite the absence of recent whole-genome duplications.</title>
        <authorList>
            <person name="Schelkunov M."/>
            <person name="Shtratnikova V."/>
            <person name="Makarenko M."/>
            <person name="Klepikova A."/>
            <person name="Omelchenko D."/>
            <person name="Novikova G."/>
            <person name="Obukhova E."/>
            <person name="Bogdanov V."/>
            <person name="Penin A."/>
            <person name="Logacheva M."/>
        </authorList>
    </citation>
    <scope>NUCLEOTIDE SEQUENCE</scope>
    <source>
        <strain evidence="10">Hsosn_3</strain>
        <tissue evidence="10">Leaf</tissue>
    </source>
</reference>
<proteinExistence type="inferred from homology"/>
<keyword evidence="6 9" id="KW-1133">Transmembrane helix</keyword>
<dbReference type="InterPro" id="IPR038552">
    <property type="entry name" value="Tim21_IMS_sf"/>
</dbReference>
<feature type="transmembrane region" description="Helical" evidence="9">
    <location>
        <begin position="141"/>
        <end position="162"/>
    </location>
</feature>